<dbReference type="InterPro" id="IPR011006">
    <property type="entry name" value="CheY-like_superfamily"/>
</dbReference>
<gene>
    <name evidence="7" type="ORF">GCM10010211_04890</name>
</gene>
<comment type="caution">
    <text evidence="7">The sequence shown here is derived from an EMBL/GenBank/DDBJ whole genome shotgun (WGS) entry which is preliminary data.</text>
</comment>
<feature type="domain" description="Response regulatory" evidence="6">
    <location>
        <begin position="19"/>
        <end position="132"/>
    </location>
</feature>
<organism evidence="7 8">
    <name type="scientific">Streptomyces albospinus</name>
    <dbReference type="NCBI Taxonomy" id="285515"/>
    <lineage>
        <taxon>Bacteria</taxon>
        <taxon>Bacillati</taxon>
        <taxon>Actinomycetota</taxon>
        <taxon>Actinomycetes</taxon>
        <taxon>Kitasatosporales</taxon>
        <taxon>Streptomycetaceae</taxon>
        <taxon>Streptomyces</taxon>
    </lineage>
</organism>
<evidence type="ECO:0000256" key="3">
    <source>
        <dbReference type="ARBA" id="ARBA00023163"/>
    </source>
</evidence>
<dbReference type="SUPFAM" id="SSF46894">
    <property type="entry name" value="C-terminal effector domain of the bipartite response regulators"/>
    <property type="match status" value="1"/>
</dbReference>
<dbReference type="Proteomes" id="UP000654471">
    <property type="component" value="Unassembled WGS sequence"/>
</dbReference>
<evidence type="ECO:0000313" key="8">
    <source>
        <dbReference type="Proteomes" id="UP000654471"/>
    </source>
</evidence>
<evidence type="ECO:0000256" key="2">
    <source>
        <dbReference type="ARBA" id="ARBA00023125"/>
    </source>
</evidence>
<dbReference type="SUPFAM" id="SSF52172">
    <property type="entry name" value="CheY-like"/>
    <property type="match status" value="1"/>
</dbReference>
<evidence type="ECO:0000259" key="5">
    <source>
        <dbReference type="PROSITE" id="PS50043"/>
    </source>
</evidence>
<evidence type="ECO:0000256" key="4">
    <source>
        <dbReference type="PROSITE-ProRule" id="PRU00169"/>
    </source>
</evidence>
<accession>A0ABQ2UNT2</accession>
<dbReference type="InterPro" id="IPR039420">
    <property type="entry name" value="WalR-like"/>
</dbReference>
<evidence type="ECO:0000256" key="1">
    <source>
        <dbReference type="ARBA" id="ARBA00023015"/>
    </source>
</evidence>
<dbReference type="EMBL" id="BMRP01000001">
    <property type="protein sequence ID" value="GGU44338.1"/>
    <property type="molecule type" value="Genomic_DNA"/>
</dbReference>
<dbReference type="CDD" id="cd06170">
    <property type="entry name" value="LuxR_C_like"/>
    <property type="match status" value="1"/>
</dbReference>
<dbReference type="PROSITE" id="PS50110">
    <property type="entry name" value="RESPONSE_REGULATORY"/>
    <property type="match status" value="1"/>
</dbReference>
<dbReference type="InterPro" id="IPR000792">
    <property type="entry name" value="Tscrpt_reg_LuxR_C"/>
</dbReference>
<keyword evidence="2 7" id="KW-0238">DNA-binding</keyword>
<proteinExistence type="predicted"/>
<dbReference type="PANTHER" id="PTHR43214:SF24">
    <property type="entry name" value="TRANSCRIPTIONAL REGULATORY PROTEIN NARL-RELATED"/>
    <property type="match status" value="1"/>
</dbReference>
<dbReference type="PROSITE" id="PS00622">
    <property type="entry name" value="HTH_LUXR_1"/>
    <property type="match status" value="1"/>
</dbReference>
<keyword evidence="3" id="KW-0804">Transcription</keyword>
<keyword evidence="8" id="KW-1185">Reference proteome</keyword>
<dbReference type="InterPro" id="IPR001789">
    <property type="entry name" value="Sig_transdc_resp-reg_receiver"/>
</dbReference>
<protein>
    <submittedName>
        <fullName evidence="7">DNA-binding response regulator</fullName>
    </submittedName>
</protein>
<dbReference type="PANTHER" id="PTHR43214">
    <property type="entry name" value="TWO-COMPONENT RESPONSE REGULATOR"/>
    <property type="match status" value="1"/>
</dbReference>
<evidence type="ECO:0000259" key="6">
    <source>
        <dbReference type="PROSITE" id="PS50110"/>
    </source>
</evidence>
<feature type="domain" description="HTH luxR-type" evidence="5">
    <location>
        <begin position="161"/>
        <end position="226"/>
    </location>
</feature>
<name>A0ABQ2UNT2_9ACTN</name>
<dbReference type="Pfam" id="PF00196">
    <property type="entry name" value="GerE"/>
    <property type="match status" value="1"/>
</dbReference>
<evidence type="ECO:0000313" key="7">
    <source>
        <dbReference type="EMBL" id="GGU44338.1"/>
    </source>
</evidence>
<sequence length="240" mass="26050">MAIRGIDHVPQRRKHDIKRIIVLDRNELSRAGFTSLIAGELDIRATEADFSRMGVEAAIRQTDPDLIIIACDDRVLDKVERVVSTATPTPIAAFAHHWDREDAISALRLGVRGLGVKSQSKDTIIAAIHTVAAGGTYLSPCVADCIIDAALDRMTSPDAEALAKIAALTDQERRVLTFLANGMTTAEIAGEITVSSATVKSHISHILRKLELQDRVQAVVFAYKSGFAVKEACLTGLRDR</sequence>
<dbReference type="GO" id="GO:0003677">
    <property type="term" value="F:DNA binding"/>
    <property type="evidence" value="ECO:0007669"/>
    <property type="project" value="UniProtKB-KW"/>
</dbReference>
<reference evidence="8" key="1">
    <citation type="journal article" date="2019" name="Int. J. Syst. Evol. Microbiol.">
        <title>The Global Catalogue of Microorganisms (GCM) 10K type strain sequencing project: providing services to taxonomists for standard genome sequencing and annotation.</title>
        <authorList>
            <consortium name="The Broad Institute Genomics Platform"/>
            <consortium name="The Broad Institute Genome Sequencing Center for Infectious Disease"/>
            <person name="Wu L."/>
            <person name="Ma J."/>
        </authorList>
    </citation>
    <scope>NUCLEOTIDE SEQUENCE [LARGE SCALE GENOMIC DNA]</scope>
    <source>
        <strain evidence="8">JCM 3399</strain>
    </source>
</reference>
<dbReference type="Gene3D" id="3.40.50.2300">
    <property type="match status" value="1"/>
</dbReference>
<dbReference type="SMART" id="SM00421">
    <property type="entry name" value="HTH_LUXR"/>
    <property type="match status" value="1"/>
</dbReference>
<dbReference type="RefSeq" id="WP_189295785.1">
    <property type="nucleotide sequence ID" value="NZ_BMRP01000001.1"/>
</dbReference>
<dbReference type="PROSITE" id="PS50043">
    <property type="entry name" value="HTH_LUXR_2"/>
    <property type="match status" value="1"/>
</dbReference>
<dbReference type="InterPro" id="IPR016032">
    <property type="entry name" value="Sig_transdc_resp-reg_C-effctor"/>
</dbReference>
<comment type="caution">
    <text evidence="4">Lacks conserved residue(s) required for the propagation of feature annotation.</text>
</comment>
<dbReference type="PRINTS" id="PR00038">
    <property type="entry name" value="HTHLUXR"/>
</dbReference>
<keyword evidence="1" id="KW-0805">Transcription regulation</keyword>